<dbReference type="PIRSF" id="PIRSF038959">
    <property type="entry name" value="SdpI"/>
    <property type="match status" value="1"/>
</dbReference>
<dbReference type="Pfam" id="PF13630">
    <property type="entry name" value="SdpI"/>
    <property type="match status" value="1"/>
</dbReference>
<dbReference type="InterPro" id="IPR012867">
    <property type="entry name" value="DUF1648"/>
</dbReference>
<dbReference type="Proteomes" id="UP001596500">
    <property type="component" value="Unassembled WGS sequence"/>
</dbReference>
<name>A0ABW2RNC4_9BACL</name>
<dbReference type="Pfam" id="PF07853">
    <property type="entry name" value="DUF1648"/>
    <property type="match status" value="1"/>
</dbReference>
<reference evidence="4" key="1">
    <citation type="journal article" date="2019" name="Int. J. Syst. Evol. Microbiol.">
        <title>The Global Catalogue of Microorganisms (GCM) 10K type strain sequencing project: providing services to taxonomists for standard genome sequencing and annotation.</title>
        <authorList>
            <consortium name="The Broad Institute Genomics Platform"/>
            <consortium name="The Broad Institute Genome Sequencing Center for Infectious Disease"/>
            <person name="Wu L."/>
            <person name="Ma J."/>
        </authorList>
    </citation>
    <scope>NUCLEOTIDE SEQUENCE [LARGE SCALE GENOMIC DNA]</scope>
    <source>
        <strain evidence="4">CGMCC 1.12942</strain>
    </source>
</reference>
<comment type="caution">
    <text evidence="3">The sequence shown here is derived from an EMBL/GenBank/DDBJ whole genome shotgun (WGS) entry which is preliminary data.</text>
</comment>
<dbReference type="InterPro" id="IPR026272">
    <property type="entry name" value="SdpI"/>
</dbReference>
<keyword evidence="1" id="KW-0472">Membrane</keyword>
<keyword evidence="4" id="KW-1185">Reference proteome</keyword>
<feature type="domain" description="DUF1648" evidence="2">
    <location>
        <begin position="14"/>
        <end position="58"/>
    </location>
</feature>
<feature type="transmembrane region" description="Helical" evidence="1">
    <location>
        <begin position="52"/>
        <end position="70"/>
    </location>
</feature>
<dbReference type="InterPro" id="IPR025962">
    <property type="entry name" value="SdpI/YhfL"/>
</dbReference>
<feature type="transmembrane region" description="Helical" evidence="1">
    <location>
        <begin position="188"/>
        <end position="207"/>
    </location>
</feature>
<sequence>MKHLHKPYLILAWIIAIMTLGIFLYVYGNLPERVPIHWNIKGEIDNYGSKNMLWLLGILPLAMILLLTFLPNWDPRREKYASHGKAYSILMLYVTLIMSGAFLGILALTLGYRLDMTVVLQLLIGILFTAIGNYLPQVRQTFFFGIRTPWTLTSEDNWRKTHRFGSKVFVAIGLIMIASVFLPIAQRAVLPFAAIIIGLVLTYWYSYREYKKNKS</sequence>
<accession>A0ABW2RNC4</accession>
<feature type="transmembrane region" description="Helical" evidence="1">
    <location>
        <begin position="90"/>
        <end position="112"/>
    </location>
</feature>
<dbReference type="PANTHER" id="PTHR37810:SF5">
    <property type="entry name" value="IMMUNITY PROTEIN SDPI"/>
    <property type="match status" value="1"/>
</dbReference>
<proteinExistence type="predicted"/>
<protein>
    <submittedName>
        <fullName evidence="3">SdpI family protein</fullName>
    </submittedName>
</protein>
<evidence type="ECO:0000256" key="1">
    <source>
        <dbReference type="SAM" id="Phobius"/>
    </source>
</evidence>
<keyword evidence="1" id="KW-1133">Transmembrane helix</keyword>
<feature type="transmembrane region" description="Helical" evidence="1">
    <location>
        <begin position="118"/>
        <end position="135"/>
    </location>
</feature>
<dbReference type="PANTHER" id="PTHR37810">
    <property type="entry name" value="IMMUNITY PROTEIN SDPI"/>
    <property type="match status" value="1"/>
</dbReference>
<evidence type="ECO:0000313" key="3">
    <source>
        <dbReference type="EMBL" id="MFC7442359.1"/>
    </source>
</evidence>
<organism evidence="3 4">
    <name type="scientific">Laceyella putida</name>
    <dbReference type="NCBI Taxonomy" id="110101"/>
    <lineage>
        <taxon>Bacteria</taxon>
        <taxon>Bacillati</taxon>
        <taxon>Bacillota</taxon>
        <taxon>Bacilli</taxon>
        <taxon>Bacillales</taxon>
        <taxon>Thermoactinomycetaceae</taxon>
        <taxon>Laceyella</taxon>
    </lineage>
</organism>
<evidence type="ECO:0000259" key="2">
    <source>
        <dbReference type="Pfam" id="PF07853"/>
    </source>
</evidence>
<dbReference type="RefSeq" id="WP_379866183.1">
    <property type="nucleotide sequence ID" value="NZ_JBHTBW010000047.1"/>
</dbReference>
<evidence type="ECO:0000313" key="4">
    <source>
        <dbReference type="Proteomes" id="UP001596500"/>
    </source>
</evidence>
<gene>
    <name evidence="3" type="ORF">ACFQNG_14825</name>
</gene>
<dbReference type="EMBL" id="JBHTBW010000047">
    <property type="protein sequence ID" value="MFC7442359.1"/>
    <property type="molecule type" value="Genomic_DNA"/>
</dbReference>
<feature type="transmembrane region" description="Helical" evidence="1">
    <location>
        <begin position="7"/>
        <end position="28"/>
    </location>
</feature>
<feature type="transmembrane region" description="Helical" evidence="1">
    <location>
        <begin position="164"/>
        <end position="182"/>
    </location>
</feature>
<keyword evidence="1" id="KW-0812">Transmembrane</keyword>